<evidence type="ECO:0000256" key="1">
    <source>
        <dbReference type="ARBA" id="ARBA00001936"/>
    </source>
</evidence>
<dbReference type="InterPro" id="IPR000222">
    <property type="entry name" value="PP2C_BS"/>
</dbReference>
<dbReference type="PANTHER" id="PTHR47992">
    <property type="entry name" value="PROTEIN PHOSPHATASE"/>
    <property type="match status" value="1"/>
</dbReference>
<dbReference type="GO" id="GO:0046872">
    <property type="term" value="F:metal ion binding"/>
    <property type="evidence" value="ECO:0007669"/>
    <property type="project" value="UniProtKB-KW"/>
</dbReference>
<evidence type="ECO:0000256" key="4">
    <source>
        <dbReference type="ARBA" id="ARBA00022723"/>
    </source>
</evidence>
<name>A0AAW2K1D4_SESRA</name>
<reference evidence="11" key="1">
    <citation type="submission" date="2020-06" db="EMBL/GenBank/DDBJ databases">
        <authorList>
            <person name="Li T."/>
            <person name="Hu X."/>
            <person name="Zhang T."/>
            <person name="Song X."/>
            <person name="Zhang H."/>
            <person name="Dai N."/>
            <person name="Sheng W."/>
            <person name="Hou X."/>
            <person name="Wei L."/>
        </authorList>
    </citation>
    <scope>NUCLEOTIDE SEQUENCE</scope>
    <source>
        <strain evidence="11">G02</strain>
        <tissue evidence="11">Leaf</tissue>
    </source>
</reference>
<dbReference type="PROSITE" id="PS51746">
    <property type="entry name" value="PPM_2"/>
    <property type="match status" value="1"/>
</dbReference>
<gene>
    <name evidence="11" type="ORF">Sradi_6626400</name>
</gene>
<dbReference type="Pfam" id="PF00481">
    <property type="entry name" value="PP2C"/>
    <property type="match status" value="1"/>
</dbReference>
<evidence type="ECO:0000256" key="3">
    <source>
        <dbReference type="ARBA" id="ARBA00013081"/>
    </source>
</evidence>
<sequence>MEGDAGKGLECQRIMDGTESNANGCSDAVIPSCCLKAKASQPELDAKCHSTVVSGWFSEPLSSSGRWKLCGIAPRNSGHSGSLMHVLDWIDVKQCWICQSLNIMDLGFDSSLPYIRIELPHSHLWFPFALFLLIGRFFIHPVFGILGATVGNAYTWFAVCSVFLCSLSQGSMSSDDGCRRGGILLGLKNGGIELENGHEAKKLQKSFRRKRMELRRVRSLSREKSGDGLISSEDEVVLKKKRSEVQKVTTGLIEKALVVQLPKNEVGGSREVTCLSHGTVSVIGRRREMEDAVAVELGFLKKGGKSYDFFGVYDGHGGWRVAHACGEMLHKLLVNIVEEESSEEIEWEKVMVAGFEKMDEEVNKNGASVATTGSTAVVAVVGEKEIVVANCGDSRAVLSRGGVALQLSDDHKPDRADELGRIEACGGKVINWNGHRVLGVLATSRSIGDYYLKPFVIAKPEVRVMSRSNADEFLILASDGLWDVVSNDVACQVVRKCLEGHIKRRNTLHVSMLQDHHHHHNTQFGDSSISKSDACAGAAQAAAVLAELAMGRGSRDNISVTVVELKSLVSARSEHSLS</sequence>
<dbReference type="Gene3D" id="3.60.40.10">
    <property type="entry name" value="PPM-type phosphatase domain"/>
    <property type="match status" value="1"/>
</dbReference>
<dbReference type="EMBL" id="JACGWJ010000031">
    <property type="protein sequence ID" value="KAL0299666.1"/>
    <property type="molecule type" value="Genomic_DNA"/>
</dbReference>
<comment type="caution">
    <text evidence="11">The sequence shown here is derived from an EMBL/GenBank/DDBJ whole genome shotgun (WGS) entry which is preliminary data.</text>
</comment>
<dbReference type="InterPro" id="IPR015655">
    <property type="entry name" value="PP2C"/>
</dbReference>
<dbReference type="SUPFAM" id="SSF81606">
    <property type="entry name" value="PP2C-like"/>
    <property type="match status" value="1"/>
</dbReference>
<protein>
    <recommendedName>
        <fullName evidence="3">protein-serine/threonine phosphatase</fullName>
        <ecNumber evidence="3">3.1.3.16</ecNumber>
    </recommendedName>
</protein>
<keyword evidence="4" id="KW-0479">Metal-binding</keyword>
<proteinExistence type="inferred from homology"/>
<dbReference type="EC" id="3.1.3.16" evidence="3"/>
<dbReference type="GO" id="GO:0004722">
    <property type="term" value="F:protein serine/threonine phosphatase activity"/>
    <property type="evidence" value="ECO:0007669"/>
    <property type="project" value="UniProtKB-EC"/>
</dbReference>
<reference evidence="11" key="2">
    <citation type="journal article" date="2024" name="Plant">
        <title>Genomic evolution and insights into agronomic trait innovations of Sesamum species.</title>
        <authorList>
            <person name="Miao H."/>
            <person name="Wang L."/>
            <person name="Qu L."/>
            <person name="Liu H."/>
            <person name="Sun Y."/>
            <person name="Le M."/>
            <person name="Wang Q."/>
            <person name="Wei S."/>
            <person name="Zheng Y."/>
            <person name="Lin W."/>
            <person name="Duan Y."/>
            <person name="Cao H."/>
            <person name="Xiong S."/>
            <person name="Wang X."/>
            <person name="Wei L."/>
            <person name="Li C."/>
            <person name="Ma Q."/>
            <person name="Ju M."/>
            <person name="Zhao R."/>
            <person name="Li G."/>
            <person name="Mu C."/>
            <person name="Tian Q."/>
            <person name="Mei H."/>
            <person name="Zhang T."/>
            <person name="Gao T."/>
            <person name="Zhang H."/>
        </authorList>
    </citation>
    <scope>NUCLEOTIDE SEQUENCE</scope>
    <source>
        <strain evidence="11">G02</strain>
    </source>
</reference>
<dbReference type="AlphaFoldDB" id="A0AAW2K1D4"/>
<keyword evidence="5 9" id="KW-0378">Hydrolase</keyword>
<evidence type="ECO:0000256" key="6">
    <source>
        <dbReference type="ARBA" id="ARBA00022842"/>
    </source>
</evidence>
<organism evidence="11">
    <name type="scientific">Sesamum radiatum</name>
    <name type="common">Black benniseed</name>
    <dbReference type="NCBI Taxonomy" id="300843"/>
    <lineage>
        <taxon>Eukaryota</taxon>
        <taxon>Viridiplantae</taxon>
        <taxon>Streptophyta</taxon>
        <taxon>Embryophyta</taxon>
        <taxon>Tracheophyta</taxon>
        <taxon>Spermatophyta</taxon>
        <taxon>Magnoliopsida</taxon>
        <taxon>eudicotyledons</taxon>
        <taxon>Gunneridae</taxon>
        <taxon>Pentapetalae</taxon>
        <taxon>asterids</taxon>
        <taxon>lamiids</taxon>
        <taxon>Lamiales</taxon>
        <taxon>Pedaliaceae</taxon>
        <taxon>Sesamum</taxon>
    </lineage>
</organism>
<evidence type="ECO:0000256" key="7">
    <source>
        <dbReference type="ARBA" id="ARBA00022912"/>
    </source>
</evidence>
<evidence type="ECO:0000259" key="10">
    <source>
        <dbReference type="PROSITE" id="PS51746"/>
    </source>
</evidence>
<comment type="similarity">
    <text evidence="9">Belongs to the PP2C family.</text>
</comment>
<keyword evidence="8" id="KW-0464">Manganese</keyword>
<dbReference type="PROSITE" id="PS01032">
    <property type="entry name" value="PPM_1"/>
    <property type="match status" value="1"/>
</dbReference>
<feature type="domain" description="PPM-type phosphatase" evidence="10">
    <location>
        <begin position="276"/>
        <end position="565"/>
    </location>
</feature>
<evidence type="ECO:0000256" key="8">
    <source>
        <dbReference type="ARBA" id="ARBA00023211"/>
    </source>
</evidence>
<dbReference type="InterPro" id="IPR036457">
    <property type="entry name" value="PPM-type-like_dom_sf"/>
</dbReference>
<keyword evidence="6" id="KW-0460">Magnesium</keyword>
<dbReference type="CDD" id="cd00143">
    <property type="entry name" value="PP2Cc"/>
    <property type="match status" value="1"/>
</dbReference>
<comment type="cofactor">
    <cofactor evidence="2">
        <name>Mg(2+)</name>
        <dbReference type="ChEBI" id="CHEBI:18420"/>
    </cofactor>
</comment>
<accession>A0AAW2K1D4</accession>
<dbReference type="FunFam" id="3.60.40.10:FF:000041">
    <property type="entry name" value="Protein phosphatase 2C 51"/>
    <property type="match status" value="1"/>
</dbReference>
<evidence type="ECO:0000256" key="9">
    <source>
        <dbReference type="RuleBase" id="RU003465"/>
    </source>
</evidence>
<evidence type="ECO:0000256" key="5">
    <source>
        <dbReference type="ARBA" id="ARBA00022801"/>
    </source>
</evidence>
<dbReference type="InterPro" id="IPR001932">
    <property type="entry name" value="PPM-type_phosphatase-like_dom"/>
</dbReference>
<comment type="cofactor">
    <cofactor evidence="1">
        <name>Mn(2+)</name>
        <dbReference type="ChEBI" id="CHEBI:29035"/>
    </cofactor>
</comment>
<keyword evidence="7 9" id="KW-0904">Protein phosphatase</keyword>
<evidence type="ECO:0000256" key="2">
    <source>
        <dbReference type="ARBA" id="ARBA00001946"/>
    </source>
</evidence>
<evidence type="ECO:0000313" key="11">
    <source>
        <dbReference type="EMBL" id="KAL0299666.1"/>
    </source>
</evidence>
<dbReference type="SMART" id="SM00332">
    <property type="entry name" value="PP2Cc"/>
    <property type="match status" value="1"/>
</dbReference>